<dbReference type="EMBL" id="BCWF01000021">
    <property type="protein sequence ID" value="GAT27346.1"/>
    <property type="molecule type" value="Genomic_DNA"/>
</dbReference>
<comment type="caution">
    <text evidence="2">The sequence shown here is derived from an EMBL/GenBank/DDBJ whole genome shotgun (WGS) entry which is preliminary data.</text>
</comment>
<keyword evidence="2" id="KW-0808">Transferase</keyword>
<accession>A0A146FNH0</accession>
<reference evidence="3" key="2">
    <citation type="submission" date="2016-02" db="EMBL/GenBank/DDBJ databases">
        <title>Genome sequencing of Aspergillus luchuensis NBRC 4314.</title>
        <authorList>
            <person name="Yamada O."/>
        </authorList>
    </citation>
    <scope>NUCLEOTIDE SEQUENCE [LARGE SCALE GENOMIC DNA]</scope>
    <source>
        <strain evidence="3">RIB 2604</strain>
    </source>
</reference>
<evidence type="ECO:0000313" key="3">
    <source>
        <dbReference type="Proteomes" id="UP000075230"/>
    </source>
</evidence>
<dbReference type="AlphaFoldDB" id="A0A146FNH0"/>
<name>A0A146FNH0_ASPKA</name>
<evidence type="ECO:0000313" key="2">
    <source>
        <dbReference type="EMBL" id="GAT27346.1"/>
    </source>
</evidence>
<dbReference type="GO" id="GO:0032259">
    <property type="term" value="P:methylation"/>
    <property type="evidence" value="ECO:0007669"/>
    <property type="project" value="UniProtKB-KW"/>
</dbReference>
<dbReference type="GO" id="GO:0008168">
    <property type="term" value="F:methyltransferase activity"/>
    <property type="evidence" value="ECO:0007669"/>
    <property type="project" value="UniProtKB-KW"/>
</dbReference>
<evidence type="ECO:0000256" key="1">
    <source>
        <dbReference type="SAM" id="MobiDB-lite"/>
    </source>
</evidence>
<feature type="compositionally biased region" description="Basic and acidic residues" evidence="1">
    <location>
        <begin position="42"/>
        <end position="55"/>
    </location>
</feature>
<dbReference type="Proteomes" id="UP000075230">
    <property type="component" value="Unassembled WGS sequence"/>
</dbReference>
<sequence>MEKWQQLCLSGPIHFSFSRKGAERVKIGGCLKGQKLENAHRVRNIKIDRLPESDKNNTNPNGAEGLQRNNKKKQEESRPAGRRDYRTA</sequence>
<feature type="region of interest" description="Disordered" evidence="1">
    <location>
        <begin position="42"/>
        <end position="88"/>
    </location>
</feature>
<reference evidence="2 3" key="1">
    <citation type="journal article" date="2016" name="DNA Res.">
        <title>Genome sequence of Aspergillus luchuensis NBRC 4314.</title>
        <authorList>
            <person name="Yamada O."/>
            <person name="Machida M."/>
            <person name="Hosoyama A."/>
            <person name="Goto M."/>
            <person name="Takahashi T."/>
            <person name="Futagami T."/>
            <person name="Yamagata Y."/>
            <person name="Takeuchi M."/>
            <person name="Kobayashi T."/>
            <person name="Koike H."/>
            <person name="Abe K."/>
            <person name="Asai K."/>
            <person name="Arita M."/>
            <person name="Fujita N."/>
            <person name="Fukuda K."/>
            <person name="Higa K."/>
            <person name="Horikawa H."/>
            <person name="Ishikawa T."/>
            <person name="Jinno K."/>
            <person name="Kato Y."/>
            <person name="Kirimura K."/>
            <person name="Mizutani O."/>
            <person name="Nakasone K."/>
            <person name="Sano M."/>
            <person name="Shiraishi Y."/>
            <person name="Tsukahara M."/>
            <person name="Gomi K."/>
        </authorList>
    </citation>
    <scope>NUCLEOTIDE SEQUENCE [LARGE SCALE GENOMIC DNA]</scope>
    <source>
        <strain evidence="2 3">RIB 2604</strain>
    </source>
</reference>
<protein>
    <submittedName>
        <fullName evidence="2">N2,N2-dimethylguanosine tRNA methyltransferase</fullName>
    </submittedName>
</protein>
<keyword evidence="2" id="KW-0489">Methyltransferase</keyword>
<proteinExistence type="predicted"/>
<gene>
    <name evidence="2" type="ORF">RIB2604_02110340</name>
</gene>
<feature type="compositionally biased region" description="Basic and acidic residues" evidence="1">
    <location>
        <begin position="72"/>
        <end position="88"/>
    </location>
</feature>
<organism evidence="2 3">
    <name type="scientific">Aspergillus kawachii</name>
    <name type="common">White koji mold</name>
    <name type="synonym">Aspergillus awamori var. kawachi</name>
    <dbReference type="NCBI Taxonomy" id="1069201"/>
    <lineage>
        <taxon>Eukaryota</taxon>
        <taxon>Fungi</taxon>
        <taxon>Dikarya</taxon>
        <taxon>Ascomycota</taxon>
        <taxon>Pezizomycotina</taxon>
        <taxon>Eurotiomycetes</taxon>
        <taxon>Eurotiomycetidae</taxon>
        <taxon>Eurotiales</taxon>
        <taxon>Aspergillaceae</taxon>
        <taxon>Aspergillus</taxon>
        <taxon>Aspergillus subgen. Circumdati</taxon>
    </lineage>
</organism>